<evidence type="ECO:0000313" key="2">
    <source>
        <dbReference type="Proteomes" id="UP000602510"/>
    </source>
</evidence>
<dbReference type="EMBL" id="WSZM01000505">
    <property type="protein sequence ID" value="KAF4032193.1"/>
    <property type="molecule type" value="Genomic_DNA"/>
</dbReference>
<dbReference type="Proteomes" id="UP000602510">
    <property type="component" value="Unassembled WGS sequence"/>
</dbReference>
<dbReference type="AlphaFoldDB" id="A0A833W6Z0"/>
<comment type="caution">
    <text evidence="1">The sequence shown here is derived from an EMBL/GenBank/DDBJ whole genome shotgun (WGS) entry which is preliminary data.</text>
</comment>
<keyword evidence="2" id="KW-1185">Reference proteome</keyword>
<organism evidence="1 2">
    <name type="scientific">Phytophthora infestans</name>
    <name type="common">Potato late blight agent</name>
    <name type="synonym">Botrytis infestans</name>
    <dbReference type="NCBI Taxonomy" id="4787"/>
    <lineage>
        <taxon>Eukaryota</taxon>
        <taxon>Sar</taxon>
        <taxon>Stramenopiles</taxon>
        <taxon>Oomycota</taxon>
        <taxon>Peronosporomycetes</taxon>
        <taxon>Peronosporales</taxon>
        <taxon>Peronosporaceae</taxon>
        <taxon>Phytophthora</taxon>
    </lineage>
</organism>
<name>A0A833W6Z0_PHYIN</name>
<reference evidence="1" key="1">
    <citation type="submission" date="2020-04" db="EMBL/GenBank/DDBJ databases">
        <title>Hybrid Assembly of Korean Phytophthora infestans isolates.</title>
        <authorList>
            <person name="Prokchorchik M."/>
            <person name="Lee Y."/>
            <person name="Seo J."/>
            <person name="Cho J.-H."/>
            <person name="Park Y.-E."/>
            <person name="Jang D.-C."/>
            <person name="Im J.-S."/>
            <person name="Choi J.-G."/>
            <person name="Park H.-J."/>
            <person name="Lee G.-B."/>
            <person name="Lee Y.-G."/>
            <person name="Hong S.-Y."/>
            <person name="Cho K."/>
            <person name="Sohn K.H."/>
        </authorList>
    </citation>
    <scope>NUCLEOTIDE SEQUENCE</scope>
    <source>
        <strain evidence="1">KR_1_A1</strain>
    </source>
</reference>
<proteinExistence type="predicted"/>
<sequence>MSIDKARKFSLVRQGIRQLDKEDNLGVECCKIKRIVAASERTHVANCDTVPPITLEELEENRAIVNQDTPGLDTTEYWQDIFNVLDGDELTSDENCTSSTQNEELEQNVCAGLEDIPEPNTTEFQRNDKTFSQETKLTGIRGQKFSLKTLFPSERTLGLTPYATRLQQRTYEFKNIRLLVHS</sequence>
<gene>
    <name evidence="1" type="ORF">GN244_ATG15962</name>
</gene>
<evidence type="ECO:0000313" key="1">
    <source>
        <dbReference type="EMBL" id="KAF4032193.1"/>
    </source>
</evidence>
<protein>
    <submittedName>
        <fullName evidence="1">Uncharacterized protein</fullName>
    </submittedName>
</protein>
<accession>A0A833W6Z0</accession>